<dbReference type="Gene3D" id="2.60.120.650">
    <property type="entry name" value="Cupin"/>
    <property type="match status" value="1"/>
</dbReference>
<feature type="domain" description="JmjC" evidence="1">
    <location>
        <begin position="1"/>
        <end position="93"/>
    </location>
</feature>
<protein>
    <submittedName>
        <fullName evidence="2">Cupin domain-containing protein</fullName>
    </submittedName>
</protein>
<dbReference type="SUPFAM" id="SSF51197">
    <property type="entry name" value="Clavaminate synthase-like"/>
    <property type="match status" value="1"/>
</dbReference>
<feature type="non-terminal residue" evidence="2">
    <location>
        <position position="200"/>
    </location>
</feature>
<organism evidence="2 3">
    <name type="scientific">Rhizobium hidalgonense</name>
    <dbReference type="NCBI Taxonomy" id="1538159"/>
    <lineage>
        <taxon>Bacteria</taxon>
        <taxon>Pseudomonadati</taxon>
        <taxon>Pseudomonadota</taxon>
        <taxon>Alphaproteobacteria</taxon>
        <taxon>Hyphomicrobiales</taxon>
        <taxon>Rhizobiaceae</taxon>
        <taxon>Rhizobium/Agrobacterium group</taxon>
        <taxon>Rhizobium</taxon>
    </lineage>
</organism>
<dbReference type="Gene3D" id="3.40.366.30">
    <property type="entry name" value="50S ribosomal protein L16 arginine hydroxylase, Chain A, Domain 2"/>
    <property type="match status" value="1"/>
</dbReference>
<dbReference type="PROSITE" id="PS51184">
    <property type="entry name" value="JMJC"/>
    <property type="match status" value="1"/>
</dbReference>
<proteinExistence type="predicted"/>
<reference evidence="2" key="1">
    <citation type="submission" date="2023-04" db="EMBL/GenBank/DDBJ databases">
        <title>Genomic characterization of faba bean (Vicia faba) microsymbionts in Mexican soils.</title>
        <authorList>
            <person name="Rivera Orduna F.N."/>
            <person name="Guevara-Luna J."/>
            <person name="Yan J."/>
            <person name="Arroyo-Herrera I."/>
            <person name="Li Y."/>
            <person name="Vasquez-Murrieta M.S."/>
            <person name="Wang E.T."/>
        </authorList>
    </citation>
    <scope>NUCLEOTIDE SEQUENCE</scope>
    <source>
        <strain evidence="2">CH26</strain>
    </source>
</reference>
<dbReference type="EMBL" id="JAVLSF010000311">
    <property type="protein sequence ID" value="MDR9777929.1"/>
    <property type="molecule type" value="Genomic_DNA"/>
</dbReference>
<evidence type="ECO:0000313" key="3">
    <source>
        <dbReference type="Proteomes" id="UP001268610"/>
    </source>
</evidence>
<dbReference type="AlphaFoldDB" id="A0AAJ2LRM0"/>
<dbReference type="Proteomes" id="UP001268610">
    <property type="component" value="Unassembled WGS sequence"/>
</dbReference>
<sequence length="200" mass="22739">QYDVFLVQGYGQRRWQLGQYCTPDCEVLPDQPLRLLADLDICFDEILEPGDLLYVPPTLAHYGVAQDDCLTFSFGFRMPNATQIMDELTDQLLDKVAVQIPVADHSPRKLQAAGEVTTQDIELLKQQLVELIQNSKYLDDAVLGLLSESKYADTLPENERMSADEMLELLNEDATIQREPAVRLLYTYNQADQNQAKQNQ</sequence>
<comment type="caution">
    <text evidence="2">The sequence shown here is derived from an EMBL/GenBank/DDBJ whole genome shotgun (WGS) entry which is preliminary data.</text>
</comment>
<name>A0AAJ2LRM0_9HYPH</name>
<accession>A0AAJ2LRM0</accession>
<feature type="non-terminal residue" evidence="2">
    <location>
        <position position="1"/>
    </location>
</feature>
<dbReference type="Pfam" id="PF08007">
    <property type="entry name" value="JmjC_2"/>
    <property type="match status" value="1"/>
</dbReference>
<dbReference type="RefSeq" id="WP_310866086.1">
    <property type="nucleotide sequence ID" value="NZ_JAVLSF010000311.1"/>
</dbReference>
<evidence type="ECO:0000259" key="1">
    <source>
        <dbReference type="PROSITE" id="PS51184"/>
    </source>
</evidence>
<evidence type="ECO:0000313" key="2">
    <source>
        <dbReference type="EMBL" id="MDR9777929.1"/>
    </source>
</evidence>
<dbReference type="InterPro" id="IPR003347">
    <property type="entry name" value="JmjC_dom"/>
</dbReference>
<gene>
    <name evidence="2" type="ORF">RJJ65_35945</name>
</gene>